<feature type="compositionally biased region" description="Low complexity" evidence="1">
    <location>
        <begin position="158"/>
        <end position="168"/>
    </location>
</feature>
<reference evidence="3 4" key="1">
    <citation type="submission" date="2017-02" db="EMBL/GenBank/DDBJ databases">
        <authorList>
            <person name="Peterson S.W."/>
        </authorList>
    </citation>
    <scope>NUCLEOTIDE SEQUENCE [LARGE SCALE GENOMIC DNA]</scope>
    <source>
        <strain evidence="3 4">ATCC 17233</strain>
    </source>
</reference>
<dbReference type="Proteomes" id="UP000189857">
    <property type="component" value="Unassembled WGS sequence"/>
</dbReference>
<feature type="transmembrane region" description="Helical" evidence="2">
    <location>
        <begin position="74"/>
        <end position="93"/>
    </location>
</feature>
<keyword evidence="2" id="KW-0812">Transmembrane</keyword>
<proteinExistence type="predicted"/>
<organism evidence="3 4">
    <name type="scientific">Eubacterium ruminantium</name>
    <dbReference type="NCBI Taxonomy" id="42322"/>
    <lineage>
        <taxon>Bacteria</taxon>
        <taxon>Bacillati</taxon>
        <taxon>Bacillota</taxon>
        <taxon>Clostridia</taxon>
        <taxon>Eubacteriales</taxon>
        <taxon>Eubacteriaceae</taxon>
        <taxon>Eubacterium</taxon>
    </lineage>
</organism>
<accession>A0A1T4NNY6</accession>
<protein>
    <submittedName>
        <fullName evidence="3">Uncharacterized protein</fullName>
    </submittedName>
</protein>
<feature type="transmembrane region" description="Helical" evidence="2">
    <location>
        <begin position="33"/>
        <end position="53"/>
    </location>
</feature>
<feature type="transmembrane region" description="Helical" evidence="2">
    <location>
        <begin position="7"/>
        <end position="27"/>
    </location>
</feature>
<dbReference type="OrthoDB" id="2086978at2"/>
<dbReference type="RefSeq" id="WP_078787492.1">
    <property type="nucleotide sequence ID" value="NZ_FMTO01000008.1"/>
</dbReference>
<dbReference type="EMBL" id="FUXA01000009">
    <property type="protein sequence ID" value="SJZ80787.1"/>
    <property type="molecule type" value="Genomic_DNA"/>
</dbReference>
<evidence type="ECO:0000313" key="4">
    <source>
        <dbReference type="Proteomes" id="UP000189857"/>
    </source>
</evidence>
<sequence>MKDRFSIFITLELLLANWILFIAAEAVDENMNRHLLTVIANLLLPSVFGYLYVILDNRNKYKQRQVWYRRMLAFFLWAVVSLGMGYCITTFIEEKMWFIKQDRTVDELNGIEYLKFGIFTTVFFIFIVLMVDLFAKLRVRYFANRGIVVGNQNSVSGGNGKGNSNSVSGGNGKGQSIKEDSVNGIKRIRITEETMKDENEKSGNASSKKAGNKADNKNIKKIKSISEICSIDTSDGADD</sequence>
<feature type="transmembrane region" description="Helical" evidence="2">
    <location>
        <begin position="113"/>
        <end position="135"/>
    </location>
</feature>
<evidence type="ECO:0000313" key="3">
    <source>
        <dbReference type="EMBL" id="SJZ80787.1"/>
    </source>
</evidence>
<dbReference type="AlphaFoldDB" id="A0A1T4NNY6"/>
<gene>
    <name evidence="3" type="ORF">SAMN02745110_01655</name>
</gene>
<keyword evidence="4" id="KW-1185">Reference proteome</keyword>
<feature type="compositionally biased region" description="Basic and acidic residues" evidence="1">
    <location>
        <begin position="189"/>
        <end position="201"/>
    </location>
</feature>
<evidence type="ECO:0000256" key="2">
    <source>
        <dbReference type="SAM" id="Phobius"/>
    </source>
</evidence>
<name>A0A1T4NNY6_9FIRM</name>
<keyword evidence="2" id="KW-1133">Transmembrane helix</keyword>
<feature type="region of interest" description="Disordered" evidence="1">
    <location>
        <begin position="158"/>
        <end position="216"/>
    </location>
</feature>
<keyword evidence="2" id="KW-0472">Membrane</keyword>
<evidence type="ECO:0000256" key="1">
    <source>
        <dbReference type="SAM" id="MobiDB-lite"/>
    </source>
</evidence>